<dbReference type="EMBL" id="LN890280">
    <property type="protein sequence ID" value="CUR52017.1"/>
    <property type="molecule type" value="Genomic_DNA"/>
</dbReference>
<name>A0A128A3X5_9ARCH</name>
<evidence type="ECO:0000313" key="2">
    <source>
        <dbReference type="Proteomes" id="UP000196239"/>
    </source>
</evidence>
<accession>A0A128A3X5</accession>
<dbReference type="AlphaFoldDB" id="A0A128A3X5"/>
<keyword evidence="2" id="KW-1185">Reference proteome</keyword>
<dbReference type="KEGG" id="ndv:NDEV_1252"/>
<gene>
    <name evidence="1" type="ORF">NDEV_1252</name>
</gene>
<protein>
    <submittedName>
        <fullName evidence="1">Uncharacterized protein</fullName>
    </submittedName>
</protein>
<organism evidence="1 2">
    <name type="scientific">Nitrosotalea devaniterrae</name>
    <dbReference type="NCBI Taxonomy" id="1078905"/>
    <lineage>
        <taxon>Archaea</taxon>
        <taxon>Nitrososphaerota</taxon>
        <taxon>Nitrososphaeria</taxon>
        <taxon>Nitrosotaleales</taxon>
        <taxon>Nitrosotaleaceae</taxon>
        <taxon>Nitrosotalea</taxon>
    </lineage>
</organism>
<dbReference type="Proteomes" id="UP000196239">
    <property type="component" value="Chromosome 1"/>
</dbReference>
<sequence length="329" mass="37823">MKHILLVILTALLTSSFLQFDNAQADSKPNLVPHWVKHNALWWSQGEISDDDFINGMRWLVENRIIPVEDLVETVDSSTMPDSVKKIAYSWSQGNLPDEEFVHGMEYLIKNGIIELDDNFVSKVTQERLDQASVRNETKKSVIIIPVFTASAYSEHEFYSYYEGQCDSNCLTSIIYTQIPLGYTASGKAVDVLQSLGYYTLTDINVDKNPGILLQYDKVIVLHNEYVTQKEFDAITTHPHVVYLYPNALYGKISVDYNANTMTLVRGHNYPDLTIRNGFDWKFDNSQFEYDTQCSNWKFHNVTNGIMLDCYPENHLENNVKLLKAIKNY</sequence>
<reference evidence="2" key="1">
    <citation type="submission" date="2015-10" db="EMBL/GenBank/DDBJ databases">
        <authorList>
            <person name="Lehtovirta-Morley L.E."/>
            <person name="Vieille C."/>
        </authorList>
    </citation>
    <scope>NUCLEOTIDE SEQUENCE [LARGE SCALE GENOMIC DNA]</scope>
</reference>
<proteinExistence type="predicted"/>
<evidence type="ECO:0000313" key="1">
    <source>
        <dbReference type="EMBL" id="CUR52017.1"/>
    </source>
</evidence>